<evidence type="ECO:0000259" key="1">
    <source>
        <dbReference type="Pfam" id="PF12728"/>
    </source>
</evidence>
<dbReference type="InterPro" id="IPR009061">
    <property type="entry name" value="DNA-bd_dom_put_sf"/>
</dbReference>
<accession>A0A4R2KRT9</accession>
<dbReference type="Proteomes" id="UP000294980">
    <property type="component" value="Unassembled WGS sequence"/>
</dbReference>
<dbReference type="RefSeq" id="WP_117319366.1">
    <property type="nucleotide sequence ID" value="NZ_QQSW01000024.1"/>
</dbReference>
<feature type="domain" description="Helix-turn-helix" evidence="1">
    <location>
        <begin position="7"/>
        <end position="57"/>
    </location>
</feature>
<dbReference type="SUPFAM" id="SSF46955">
    <property type="entry name" value="Putative DNA-binding domain"/>
    <property type="match status" value="1"/>
</dbReference>
<dbReference type="InterPro" id="IPR036388">
    <property type="entry name" value="WH-like_DNA-bd_sf"/>
</dbReference>
<proteinExistence type="predicted"/>
<dbReference type="EMBL" id="SLWX01000015">
    <property type="protein sequence ID" value="TCO73706.1"/>
    <property type="molecule type" value="Genomic_DNA"/>
</dbReference>
<gene>
    <name evidence="2" type="ORF">EV688_11522</name>
</gene>
<reference evidence="2 3" key="1">
    <citation type="submission" date="2019-03" db="EMBL/GenBank/DDBJ databases">
        <title>Genomic Encyclopedia of Type Strains, Phase IV (KMG-IV): sequencing the most valuable type-strain genomes for metagenomic binning, comparative biology and taxonomic classification.</title>
        <authorList>
            <person name="Goeker M."/>
        </authorList>
    </citation>
    <scope>NUCLEOTIDE SEQUENCE [LARGE SCALE GENOMIC DNA]</scope>
    <source>
        <strain evidence="2 3">DSM 23344</strain>
    </source>
</reference>
<evidence type="ECO:0000313" key="2">
    <source>
        <dbReference type="EMBL" id="TCO73706.1"/>
    </source>
</evidence>
<dbReference type="AlphaFoldDB" id="A0A4R2KRT9"/>
<keyword evidence="3" id="KW-1185">Reference proteome</keyword>
<comment type="caution">
    <text evidence="2">The sequence shown here is derived from an EMBL/GenBank/DDBJ whole genome shotgun (WGS) entry which is preliminary data.</text>
</comment>
<dbReference type="Pfam" id="PF12728">
    <property type="entry name" value="HTH_17"/>
    <property type="match status" value="1"/>
</dbReference>
<name>A0A4R2KRT9_9GAMM</name>
<organism evidence="2 3">
    <name type="scientific">Chromatocurvus halotolerans</name>
    <dbReference type="NCBI Taxonomy" id="1132028"/>
    <lineage>
        <taxon>Bacteria</taxon>
        <taxon>Pseudomonadati</taxon>
        <taxon>Pseudomonadota</taxon>
        <taxon>Gammaproteobacteria</taxon>
        <taxon>Cellvibrionales</taxon>
        <taxon>Halieaceae</taxon>
        <taxon>Chromatocurvus</taxon>
    </lineage>
</organism>
<dbReference type="InterPro" id="IPR041657">
    <property type="entry name" value="HTH_17"/>
</dbReference>
<evidence type="ECO:0000313" key="3">
    <source>
        <dbReference type="Proteomes" id="UP000294980"/>
    </source>
</evidence>
<sequence>MSSLDLITPGDVAELLGISQQTLAVWRCNGRYDLPYVKVGRYVRYRRDDVSAFVQRRCIGAGGKSDG</sequence>
<dbReference type="OrthoDB" id="8537306at2"/>
<dbReference type="Gene3D" id="1.10.10.10">
    <property type="entry name" value="Winged helix-like DNA-binding domain superfamily/Winged helix DNA-binding domain"/>
    <property type="match status" value="1"/>
</dbReference>
<protein>
    <submittedName>
        <fullName evidence="2">Excisionase family DNA binding protein</fullName>
    </submittedName>
</protein>